<dbReference type="AlphaFoldDB" id="A0A0B5IPW6"/>
<keyword evidence="2" id="KW-0614">Plasmid</keyword>
<dbReference type="Proteomes" id="UP000031774">
    <property type="component" value="Plasmid pSVL1"/>
</dbReference>
<keyword evidence="3" id="KW-1185">Reference proteome</keyword>
<geneLocation type="plasmid" evidence="2 3">
    <name>pSVL1</name>
</geneLocation>
<reference evidence="2 3" key="1">
    <citation type="submission" date="2014-12" db="EMBL/GenBank/DDBJ databases">
        <title>Complete genome sequence of Streptomyces vietnamensis strain GIMV4.0001, a genetic manipulable producer of the benzoisochromanequinone antibiotic granaticin.</title>
        <authorList>
            <person name="Deng M.R."/>
            <person name="Guo J."/>
            <person name="Ma L.Y."/>
            <person name="Feng G.D."/>
            <person name="Mo C.Y."/>
            <person name="Zhu H.H."/>
        </authorList>
    </citation>
    <scope>NUCLEOTIDE SEQUENCE [LARGE SCALE GENOMIC DNA]</scope>
    <source>
        <strain evidence="3">GIMV4.0001</strain>
        <plasmid evidence="2 3">pSVL1</plasmid>
    </source>
</reference>
<evidence type="ECO:0000313" key="3">
    <source>
        <dbReference type="Proteomes" id="UP000031774"/>
    </source>
</evidence>
<organism evidence="2 3">
    <name type="scientific">Streptomyces vietnamensis</name>
    <dbReference type="NCBI Taxonomy" id="362257"/>
    <lineage>
        <taxon>Bacteria</taxon>
        <taxon>Bacillati</taxon>
        <taxon>Actinomycetota</taxon>
        <taxon>Actinomycetes</taxon>
        <taxon>Kitasatosporales</taxon>
        <taxon>Streptomycetaceae</taxon>
        <taxon>Streptomyces</taxon>
    </lineage>
</organism>
<sequence>MLDVGVGQVAGNGTEVLALGMDGRSAAQLNHRLRAGVLQQMEPAGGPRIRRPEGRGPGRGNRGTPIPVSDTWVRAAAAAGDFDAQAKIVPFLEPLPGDIATGFAPVQEGVAEPDVPVRVGNVLADQYKMRVSTRLLSNVDIGFGVPPHIVGWATILHDPHSVCLPCRPRAAAGQAWPFFGQALGVPVWASLWAPWASRVQRAG</sequence>
<dbReference type="EMBL" id="CP010408">
    <property type="protein sequence ID" value="AJF70469.1"/>
    <property type="molecule type" value="Genomic_DNA"/>
</dbReference>
<protein>
    <submittedName>
        <fullName evidence="2">Uncharacterized protein</fullName>
    </submittedName>
</protein>
<dbReference type="HOGENOM" id="CLU_1348340_0_0_11"/>
<evidence type="ECO:0000313" key="2">
    <source>
        <dbReference type="EMBL" id="AJF70469.1"/>
    </source>
</evidence>
<feature type="region of interest" description="Disordered" evidence="1">
    <location>
        <begin position="40"/>
        <end position="67"/>
    </location>
</feature>
<dbReference type="RefSeq" id="WP_041134937.1">
    <property type="nucleotide sequence ID" value="NZ_CP010408.1"/>
</dbReference>
<evidence type="ECO:0000256" key="1">
    <source>
        <dbReference type="SAM" id="MobiDB-lite"/>
    </source>
</evidence>
<dbReference type="KEGG" id="svt:SVTN_40630"/>
<name>A0A0B5IPW6_9ACTN</name>
<gene>
    <name evidence="2" type="ORF">SVTN_40630</name>
</gene>
<accession>A0A0B5IPW6</accession>
<proteinExistence type="predicted"/>